<dbReference type="EMBL" id="LDUG01000024">
    <property type="protein sequence ID" value="KVW95671.1"/>
    <property type="molecule type" value="Genomic_DNA"/>
</dbReference>
<name>A0A119CW08_THIDE</name>
<evidence type="ECO:0000313" key="4">
    <source>
        <dbReference type="Proteomes" id="UP000064243"/>
    </source>
</evidence>
<dbReference type="Gene3D" id="3.40.30.10">
    <property type="entry name" value="Glutaredoxin"/>
    <property type="match status" value="1"/>
</dbReference>
<dbReference type="SUPFAM" id="SSF52833">
    <property type="entry name" value="Thioredoxin-like"/>
    <property type="match status" value="1"/>
</dbReference>
<dbReference type="STRING" id="1123392.GCA_000376425_00350"/>
<dbReference type="InterPro" id="IPR013766">
    <property type="entry name" value="Thioredoxin_domain"/>
</dbReference>
<dbReference type="InterPro" id="IPR012341">
    <property type="entry name" value="6hp_glycosidase-like_sf"/>
</dbReference>
<dbReference type="Pfam" id="PF03190">
    <property type="entry name" value="Thioredox_DsbH"/>
    <property type="match status" value="1"/>
</dbReference>
<dbReference type="SUPFAM" id="SSF48208">
    <property type="entry name" value="Six-hairpin glycosidases"/>
    <property type="match status" value="1"/>
</dbReference>
<dbReference type="InterPro" id="IPR008928">
    <property type="entry name" value="6-hairpin_glycosidase_sf"/>
</dbReference>
<dbReference type="PANTHER" id="PTHR42899:SF1">
    <property type="entry name" value="SPERMATOGENESIS-ASSOCIATED PROTEIN 20"/>
    <property type="match status" value="1"/>
</dbReference>
<dbReference type="InterPro" id="IPR036249">
    <property type="entry name" value="Thioredoxin-like_sf"/>
</dbReference>
<dbReference type="Proteomes" id="UP000064243">
    <property type="component" value="Unassembled WGS sequence"/>
</dbReference>
<keyword evidence="1" id="KW-0732">Signal</keyword>
<sequence>MFGFERGTTLASLLLILLLPAAVAAAPVNQLVNHPSPYLALHGSDPVAWQEWNAETIARAKRENKLLFVSVGYFACHWCHVMQRESYKNPQIAALLNRDYIPVKVDRELNSGLDDALQTFSAQLSGVSGWPLNAFVTPEGYPVFVVLYVPPDDFRKQLNHLTQRWVADRAGIRAMARQVAPPPAGQPVSAPLSAERSARAWKQFLAGVWQEADTLHGGLGQVNKFPMAPQLHALLERQSRQPDARLAEFLRVTFDQMAARGMRDHVGGGFFRYTTDPEWDTPHFEKMLYDNAHLAQLYLRAATVLRQPRYREVARSTLDFMRNELLDASGGFYSSTSAVDDKGREGATYLWEPDELKRRLSPEAYAAARRVWRLDQAREFEDGYLPAEYRTPTADERRLLADAMRILRPLRLARSLPKDDKLNAGLNGLALSAFSQASQFDPAYRRQADRLQLFLLTRLTRDGRLVKAMARGQVLPDAELEDYAYVVQGLLDHAEATGNGQSRARAQQLAHIAWKMFWSEKGWKHEARPLLATLQAEPALADGALYSPSEVLVLASLRLPDPALQRLARTAAGWQLPAMEQDAYAYPTRVRVLTQVQLGA</sequence>
<reference evidence="3 4" key="1">
    <citation type="journal article" date="2015" name="Appl. Environ. Microbiol.">
        <title>Aerobic and Anaerobic Thiosulfate Oxidation by a Cold-Adapted, Subglacial Chemoautotroph.</title>
        <authorList>
            <person name="Harrold Z.R."/>
            <person name="Skidmore M.L."/>
            <person name="Hamilton T.L."/>
            <person name="Desch L."/>
            <person name="Amada K."/>
            <person name="van Gelder W."/>
            <person name="Glover K."/>
            <person name="Roden E.E."/>
            <person name="Boyd E.S."/>
        </authorList>
    </citation>
    <scope>NUCLEOTIDE SEQUENCE [LARGE SCALE GENOMIC DNA]</scope>
    <source>
        <strain evidence="3 4">RG</strain>
    </source>
</reference>
<dbReference type="PIRSF" id="PIRSF006402">
    <property type="entry name" value="UCP006402_thioredoxin"/>
    <property type="match status" value="1"/>
</dbReference>
<protein>
    <recommendedName>
        <fullName evidence="2">Thioredoxin domain-containing protein</fullName>
    </recommendedName>
</protein>
<dbReference type="PATRIC" id="fig|36861.3.peg.1570"/>
<dbReference type="GO" id="GO:0005975">
    <property type="term" value="P:carbohydrate metabolic process"/>
    <property type="evidence" value="ECO:0007669"/>
    <property type="project" value="InterPro"/>
</dbReference>
<evidence type="ECO:0000313" key="3">
    <source>
        <dbReference type="EMBL" id="KVW95671.1"/>
    </source>
</evidence>
<evidence type="ECO:0000259" key="2">
    <source>
        <dbReference type="PROSITE" id="PS51352"/>
    </source>
</evidence>
<dbReference type="InterPro" id="IPR024705">
    <property type="entry name" value="Ssp411"/>
</dbReference>
<proteinExistence type="predicted"/>
<accession>A0A119CW08</accession>
<keyword evidence="4" id="KW-1185">Reference proteome</keyword>
<gene>
    <name evidence="3" type="ORF">ABW22_09545</name>
</gene>
<feature type="domain" description="Thioredoxin" evidence="2">
    <location>
        <begin position="30"/>
        <end position="163"/>
    </location>
</feature>
<feature type="signal peptide" evidence="1">
    <location>
        <begin position="1"/>
        <end position="25"/>
    </location>
</feature>
<feature type="chain" id="PRO_5007161811" description="Thioredoxin domain-containing protein" evidence="1">
    <location>
        <begin position="26"/>
        <end position="600"/>
    </location>
</feature>
<dbReference type="OrthoDB" id="9762614at2"/>
<comment type="caution">
    <text evidence="3">The sequence shown here is derived from an EMBL/GenBank/DDBJ whole genome shotgun (WGS) entry which is preliminary data.</text>
</comment>
<organism evidence="3 4">
    <name type="scientific">Thiobacillus denitrificans</name>
    <dbReference type="NCBI Taxonomy" id="36861"/>
    <lineage>
        <taxon>Bacteria</taxon>
        <taxon>Pseudomonadati</taxon>
        <taxon>Pseudomonadota</taxon>
        <taxon>Betaproteobacteria</taxon>
        <taxon>Nitrosomonadales</taxon>
        <taxon>Thiobacillaceae</taxon>
        <taxon>Thiobacillus</taxon>
    </lineage>
</organism>
<dbReference type="RefSeq" id="WP_059755489.1">
    <property type="nucleotide sequence ID" value="NZ_LDUG01000024.1"/>
</dbReference>
<dbReference type="PANTHER" id="PTHR42899">
    <property type="entry name" value="SPERMATOGENESIS-ASSOCIATED PROTEIN 20"/>
    <property type="match status" value="1"/>
</dbReference>
<dbReference type="AlphaFoldDB" id="A0A119CW08"/>
<dbReference type="PROSITE" id="PS51352">
    <property type="entry name" value="THIOREDOXIN_2"/>
    <property type="match status" value="1"/>
</dbReference>
<dbReference type="InterPro" id="IPR004879">
    <property type="entry name" value="Ssp411-like_TRX"/>
</dbReference>
<dbReference type="Gene3D" id="1.50.10.10">
    <property type="match status" value="1"/>
</dbReference>
<evidence type="ECO:0000256" key="1">
    <source>
        <dbReference type="SAM" id="SignalP"/>
    </source>
</evidence>